<sequence>MAGAPDPLQPLPPDPVTVRAIRDCYRELGKIKGSVKLEPCDDDVVLDFDHTTMMFQKCTYQVGTLKFTRFIKRGLASSKDWAHNYHFVSALRHPAAMQVENFFHPECVVVSEVNGSFDKWLNTIETPELFTEEGDMCPILRKMVNQLAGLLESIIAEGKCPQELSMKDLYIKLLLPGSIPKLQVLILKVKESSFIAEEQAWASVRDIVTQCFKRHHVKPSQASEDFISCIGILTENTQALLEDHPDQWDNMKKGAFLMESYSYSQQVSHMVNASELKWPVEEDGVTTPVLLSDLIRYGEKHARYDKEFPSNYVRLLRNSYKHFKDLPEHIKQKLGGNTDGLIQQVEKWSPRIWHILQTTNQTKKLEEDSAAQLDATNNNVVYVLGHLHLLGLATGGTSRLMDSFFIDSWCSRHGMASYWGVF</sequence>
<evidence type="ECO:0000313" key="1">
    <source>
        <dbReference type="EnsemblPlants" id="EMT29636"/>
    </source>
</evidence>
<accession>M8D0E4</accession>
<dbReference type="InterPro" id="IPR010513">
    <property type="entry name" value="KEN_dom"/>
</dbReference>
<protein>
    <submittedName>
        <fullName evidence="1">Uncharacterized protein</fullName>
    </submittedName>
</protein>
<dbReference type="Pfam" id="PF06479">
    <property type="entry name" value="Ribonuc_2-5A"/>
    <property type="match status" value="1"/>
</dbReference>
<reference evidence="1" key="1">
    <citation type="submission" date="2015-06" db="UniProtKB">
        <authorList>
            <consortium name="EnsemblPlants"/>
        </authorList>
    </citation>
    <scope>IDENTIFICATION</scope>
</reference>
<dbReference type="InterPro" id="IPR038357">
    <property type="entry name" value="KEN_sf"/>
</dbReference>
<dbReference type="PROSITE" id="PS51392">
    <property type="entry name" value="KEN"/>
    <property type="match status" value="1"/>
</dbReference>
<dbReference type="EnsemblPlants" id="EMT29636">
    <property type="protein sequence ID" value="EMT29636"/>
    <property type="gene ID" value="F775_09411"/>
</dbReference>
<proteinExistence type="predicted"/>
<dbReference type="AlphaFoldDB" id="M8D0E4"/>
<dbReference type="GO" id="GO:0006397">
    <property type="term" value="P:mRNA processing"/>
    <property type="evidence" value="ECO:0007669"/>
    <property type="project" value="InterPro"/>
</dbReference>
<name>M8D0E4_AEGTA</name>
<dbReference type="Gene3D" id="1.20.1440.180">
    <property type="entry name" value="KEN domain"/>
    <property type="match status" value="1"/>
</dbReference>
<organism evidence="1">
    <name type="scientific">Aegilops tauschii</name>
    <name type="common">Tausch's goatgrass</name>
    <name type="synonym">Aegilops squarrosa</name>
    <dbReference type="NCBI Taxonomy" id="37682"/>
    <lineage>
        <taxon>Eukaryota</taxon>
        <taxon>Viridiplantae</taxon>
        <taxon>Streptophyta</taxon>
        <taxon>Embryophyta</taxon>
        <taxon>Tracheophyta</taxon>
        <taxon>Spermatophyta</taxon>
        <taxon>Magnoliopsida</taxon>
        <taxon>Liliopsida</taxon>
        <taxon>Poales</taxon>
        <taxon>Poaceae</taxon>
        <taxon>BOP clade</taxon>
        <taxon>Pooideae</taxon>
        <taxon>Triticodae</taxon>
        <taxon>Triticeae</taxon>
        <taxon>Triticinae</taxon>
        <taxon>Aegilops</taxon>
    </lineage>
</organism>
<dbReference type="GO" id="GO:0004540">
    <property type="term" value="F:RNA nuclease activity"/>
    <property type="evidence" value="ECO:0007669"/>
    <property type="project" value="InterPro"/>
</dbReference>